<evidence type="ECO:0000313" key="25">
    <source>
        <dbReference type="EMBL" id="PYI68191.1"/>
    </source>
</evidence>
<proteinExistence type="inferred from homology"/>
<evidence type="ECO:0000256" key="20">
    <source>
        <dbReference type="PIRSR" id="PIRSR000732-3"/>
    </source>
</evidence>
<comment type="cofactor">
    <cofactor evidence="2 17 20">
        <name>Mg(2+)</name>
        <dbReference type="ChEBI" id="CHEBI:18420"/>
    </cofactor>
</comment>
<evidence type="ECO:0000256" key="11">
    <source>
        <dbReference type="ARBA" id="ARBA00022679"/>
    </source>
</evidence>
<dbReference type="PIRSF" id="PIRSF000732">
    <property type="entry name" value="PTS_enzyme_I"/>
    <property type="match status" value="1"/>
</dbReference>
<evidence type="ECO:0000256" key="15">
    <source>
        <dbReference type="ARBA" id="ARBA00022842"/>
    </source>
</evidence>
<dbReference type="PANTHER" id="PTHR46244:SF3">
    <property type="entry name" value="PHOSPHOENOLPYRUVATE-PROTEIN PHOSPHOTRANSFERASE"/>
    <property type="match status" value="1"/>
</dbReference>
<protein>
    <recommendedName>
        <fullName evidence="7 17">Phosphoenolpyruvate-protein phosphotransferase</fullName>
        <ecNumber evidence="6 17">2.7.3.9</ecNumber>
    </recommendedName>
    <alternativeName>
        <fullName evidence="16 17">Phosphotransferase system, enzyme I</fullName>
    </alternativeName>
</protein>
<feature type="domain" description="PEP-utilising enzyme C-terminal" evidence="23">
    <location>
        <begin position="254"/>
        <end position="523"/>
    </location>
</feature>
<sequence>MQNFPGVGVSPGRIVGPVRQMPRPLAEPPAGEKLAPGTSAEDAAAALTAAAKAVQVELRARAAAAAGDAKAVLEATSLMATDPMLIKASVKLINAGTSAERAVWEAAEAVAAMLVNLGGYMAERATDVLDVRARVVAALRGVPAPGIPASEVPFILVAEDLAPADTATLDPATVIALLTAGGGPQSHTAIIARSLGLPAVVAAAGVDQLADGTEVYVDGAAGTISTGPGDTERAAAAAWAANASTLSVFDGNGTTADGHLVPLLANVGGAKDAVKAAAAGAQGVGLLRTEFCFLERETEPSIAEQVEAYRGVFDAFPGKKVVVRTLDAGADKPLPFLTDATEPNPALGVRGYRTDTTSPGVLERQLAAVAEAAKGSTADVWVMAPMISTPEEAGDFAAMCSNAGLNTPGVMVEVPSAAVTAESILREVDFASLGTNDLTQYTMAADRQLGPLAALNNPWQPAVLQLVRLTVAGAVAEGSGKPVGVCGEAAADPALAVVLVGLGVSTLSMTARSLAAVGAVLATVTLEEAQEIARLALSATSPAQARDRAREKLPVLAELGL</sequence>
<dbReference type="Pfam" id="PF05524">
    <property type="entry name" value="PEP-utilisers_N"/>
    <property type="match status" value="1"/>
</dbReference>
<dbReference type="AlphaFoldDB" id="A0A2V5L929"/>
<evidence type="ECO:0000256" key="16">
    <source>
        <dbReference type="ARBA" id="ARBA00033235"/>
    </source>
</evidence>
<dbReference type="GO" id="GO:0008965">
    <property type="term" value="F:phosphoenolpyruvate-protein phosphotransferase activity"/>
    <property type="evidence" value="ECO:0007669"/>
    <property type="project" value="UniProtKB-EC"/>
</dbReference>
<comment type="catalytic activity">
    <reaction evidence="1 17">
        <text>L-histidyl-[protein] + phosphoenolpyruvate = N(pros)-phospho-L-histidyl-[protein] + pyruvate</text>
        <dbReference type="Rhea" id="RHEA:23880"/>
        <dbReference type="Rhea" id="RHEA-COMP:9745"/>
        <dbReference type="Rhea" id="RHEA-COMP:9746"/>
        <dbReference type="ChEBI" id="CHEBI:15361"/>
        <dbReference type="ChEBI" id="CHEBI:29979"/>
        <dbReference type="ChEBI" id="CHEBI:58702"/>
        <dbReference type="ChEBI" id="CHEBI:64837"/>
        <dbReference type="EC" id="2.7.3.9"/>
    </reaction>
</comment>
<dbReference type="SUPFAM" id="SSF51621">
    <property type="entry name" value="Phosphoenolpyruvate/pyruvate domain"/>
    <property type="match status" value="1"/>
</dbReference>
<dbReference type="InterPro" id="IPR036618">
    <property type="entry name" value="PtsI_HPr-bd_sf"/>
</dbReference>
<evidence type="ECO:0000256" key="17">
    <source>
        <dbReference type="PIRNR" id="PIRNR000732"/>
    </source>
</evidence>
<dbReference type="Gene3D" id="3.50.30.10">
    <property type="entry name" value="Phosphohistidine domain"/>
    <property type="match status" value="1"/>
</dbReference>
<evidence type="ECO:0000256" key="5">
    <source>
        <dbReference type="ARBA" id="ARBA00007837"/>
    </source>
</evidence>
<dbReference type="SUPFAM" id="SSF47831">
    <property type="entry name" value="Enzyme I of the PEP:sugar phosphotransferase system HPr-binding (sub)domain"/>
    <property type="match status" value="1"/>
</dbReference>
<evidence type="ECO:0000256" key="7">
    <source>
        <dbReference type="ARBA" id="ARBA00016544"/>
    </source>
</evidence>
<evidence type="ECO:0000256" key="21">
    <source>
        <dbReference type="SAM" id="MobiDB-lite"/>
    </source>
</evidence>
<dbReference type="InterPro" id="IPR006318">
    <property type="entry name" value="PTS_EI-like"/>
</dbReference>
<dbReference type="Gene3D" id="1.10.274.10">
    <property type="entry name" value="PtsI, HPr-binding domain"/>
    <property type="match status" value="1"/>
</dbReference>
<feature type="region of interest" description="Disordered" evidence="21">
    <location>
        <begin position="1"/>
        <end position="39"/>
    </location>
</feature>
<dbReference type="NCBIfam" id="TIGR01417">
    <property type="entry name" value="PTS_I_fam"/>
    <property type="match status" value="1"/>
</dbReference>
<evidence type="ECO:0000256" key="2">
    <source>
        <dbReference type="ARBA" id="ARBA00001946"/>
    </source>
</evidence>
<comment type="similarity">
    <text evidence="5 17">Belongs to the PEP-utilizing enzyme family.</text>
</comment>
<name>A0A2V5L929_9MICC</name>
<comment type="subcellular location">
    <subcellularLocation>
        <location evidence="4 17">Cytoplasm</location>
    </subcellularLocation>
</comment>
<keyword evidence="15 17" id="KW-0460">Magnesium</keyword>
<dbReference type="Pfam" id="PF02896">
    <property type="entry name" value="PEP-utilizers_C"/>
    <property type="match status" value="1"/>
</dbReference>
<evidence type="ECO:0000259" key="22">
    <source>
        <dbReference type="Pfam" id="PF00391"/>
    </source>
</evidence>
<dbReference type="InterPro" id="IPR000121">
    <property type="entry name" value="PEP_util_C"/>
</dbReference>
<keyword evidence="11 17" id="KW-0808">Transferase</keyword>
<dbReference type="Pfam" id="PF00391">
    <property type="entry name" value="PEP-utilizers"/>
    <property type="match status" value="1"/>
</dbReference>
<evidence type="ECO:0000313" key="26">
    <source>
        <dbReference type="Proteomes" id="UP000247832"/>
    </source>
</evidence>
<keyword evidence="9 17" id="KW-0963">Cytoplasm</keyword>
<dbReference type="SUPFAM" id="SSF52009">
    <property type="entry name" value="Phosphohistidine domain"/>
    <property type="match status" value="1"/>
</dbReference>
<evidence type="ECO:0000256" key="9">
    <source>
        <dbReference type="ARBA" id="ARBA00022490"/>
    </source>
</evidence>
<dbReference type="GO" id="GO:0046872">
    <property type="term" value="F:metal ion binding"/>
    <property type="evidence" value="ECO:0007669"/>
    <property type="project" value="UniProtKB-KW"/>
</dbReference>
<keyword evidence="10 17" id="KW-0762">Sugar transport</keyword>
<comment type="caution">
    <text evidence="25">The sequence shown here is derived from an EMBL/GenBank/DDBJ whole genome shotgun (WGS) entry which is preliminary data.</text>
</comment>
<evidence type="ECO:0000256" key="18">
    <source>
        <dbReference type="PIRSR" id="PIRSR000732-1"/>
    </source>
</evidence>
<feature type="active site" description="Proton donor" evidence="18">
    <location>
        <position position="486"/>
    </location>
</feature>
<evidence type="ECO:0000259" key="24">
    <source>
        <dbReference type="Pfam" id="PF05524"/>
    </source>
</evidence>
<dbReference type="InterPro" id="IPR008731">
    <property type="entry name" value="PTS_EIN"/>
</dbReference>
<dbReference type="InterPro" id="IPR024692">
    <property type="entry name" value="PTS_EI"/>
</dbReference>
<dbReference type="InterPro" id="IPR008279">
    <property type="entry name" value="PEP-util_enz_mobile_dom"/>
</dbReference>
<feature type="domain" description="Phosphotransferase system enzyme I N-terminal" evidence="24">
    <location>
        <begin position="6"/>
        <end position="124"/>
    </location>
</feature>
<dbReference type="InterPro" id="IPR040442">
    <property type="entry name" value="Pyrv_kinase-like_dom_sf"/>
</dbReference>
<evidence type="ECO:0000256" key="12">
    <source>
        <dbReference type="ARBA" id="ARBA00022683"/>
    </source>
</evidence>
<dbReference type="InterPro" id="IPR036637">
    <property type="entry name" value="Phosphohistidine_dom_sf"/>
</dbReference>
<organism evidence="25 26">
    <name type="scientific">Arthrobacter livingstonensis</name>
    <dbReference type="NCBI Taxonomy" id="670078"/>
    <lineage>
        <taxon>Bacteria</taxon>
        <taxon>Bacillati</taxon>
        <taxon>Actinomycetota</taxon>
        <taxon>Actinomycetes</taxon>
        <taxon>Micrococcales</taxon>
        <taxon>Micrococcaceae</taxon>
        <taxon>Arthrobacter</taxon>
    </lineage>
</organism>
<feature type="binding site" evidence="19">
    <location>
        <position position="288"/>
    </location>
    <ligand>
        <name>phosphoenolpyruvate</name>
        <dbReference type="ChEBI" id="CHEBI:58702"/>
    </ligand>
</feature>
<evidence type="ECO:0000256" key="19">
    <source>
        <dbReference type="PIRSR" id="PIRSR000732-2"/>
    </source>
</evidence>
<evidence type="ECO:0000256" key="14">
    <source>
        <dbReference type="ARBA" id="ARBA00022777"/>
    </source>
</evidence>
<dbReference type="InterPro" id="IPR050499">
    <property type="entry name" value="PEP-utilizing_PTS_enzyme"/>
</dbReference>
<evidence type="ECO:0000256" key="6">
    <source>
        <dbReference type="ARBA" id="ARBA00012232"/>
    </source>
</evidence>
<feature type="binding site" evidence="19">
    <location>
        <position position="324"/>
    </location>
    <ligand>
        <name>phosphoenolpyruvate</name>
        <dbReference type="ChEBI" id="CHEBI:58702"/>
    </ligand>
</feature>
<dbReference type="Proteomes" id="UP000247832">
    <property type="component" value="Unassembled WGS sequence"/>
</dbReference>
<dbReference type="Gene3D" id="3.20.20.60">
    <property type="entry name" value="Phosphoenolpyruvate-binding domains"/>
    <property type="match status" value="1"/>
</dbReference>
<dbReference type="GO" id="GO:0005737">
    <property type="term" value="C:cytoplasm"/>
    <property type="evidence" value="ECO:0007669"/>
    <property type="project" value="UniProtKB-SubCell"/>
</dbReference>
<feature type="binding site" evidence="20">
    <location>
        <position position="437"/>
    </location>
    <ligand>
        <name>Mg(2+)</name>
        <dbReference type="ChEBI" id="CHEBI:18420"/>
    </ligand>
</feature>
<evidence type="ECO:0000256" key="3">
    <source>
        <dbReference type="ARBA" id="ARBA00002728"/>
    </source>
</evidence>
<feature type="binding site" evidence="19">
    <location>
        <begin position="436"/>
        <end position="437"/>
    </location>
    <ligand>
        <name>phosphoenolpyruvate</name>
        <dbReference type="ChEBI" id="CHEBI:58702"/>
    </ligand>
</feature>
<keyword evidence="8 17" id="KW-0813">Transport</keyword>
<gene>
    <name evidence="25" type="primary">ptsP</name>
    <name evidence="25" type="ORF">CVV68_07665</name>
</gene>
<reference evidence="25 26" key="1">
    <citation type="submission" date="2018-05" db="EMBL/GenBank/DDBJ databases">
        <title>Genetic diversity of glacier-inhabiting Cryobacterium bacteria in China and description of Cryobacterium mengkeensis sp. nov. and Arthrobacter glacialis sp. nov.</title>
        <authorList>
            <person name="Liu Q."/>
            <person name="Xin Y.-H."/>
        </authorList>
    </citation>
    <scope>NUCLEOTIDE SEQUENCE [LARGE SCALE GENOMIC DNA]</scope>
    <source>
        <strain evidence="25 26">LI2</strain>
    </source>
</reference>
<accession>A0A2V5L929</accession>
<evidence type="ECO:0000256" key="13">
    <source>
        <dbReference type="ARBA" id="ARBA00022723"/>
    </source>
</evidence>
<comment type="function">
    <text evidence="3 17">General (non sugar-specific) component of the phosphoenolpyruvate-dependent sugar phosphotransferase system (sugar PTS). This major carbohydrate active-transport system catalyzes the phosphorylation of incoming sugar substrates concomitantly with their translocation across the cell membrane. Enzyme I transfers the phosphoryl group from phosphoenolpyruvate (PEP) to the phosphoryl carrier protein (HPr).</text>
</comment>
<evidence type="ECO:0000256" key="8">
    <source>
        <dbReference type="ARBA" id="ARBA00022448"/>
    </source>
</evidence>
<dbReference type="GO" id="GO:0016301">
    <property type="term" value="F:kinase activity"/>
    <property type="evidence" value="ECO:0007669"/>
    <property type="project" value="UniProtKB-KW"/>
</dbReference>
<keyword evidence="14 17" id="KW-0418">Kinase</keyword>
<dbReference type="GO" id="GO:0009401">
    <property type="term" value="P:phosphoenolpyruvate-dependent sugar phosphotransferase system"/>
    <property type="evidence" value="ECO:0007669"/>
    <property type="project" value="UniProtKB-KW"/>
</dbReference>
<feature type="binding site" evidence="20">
    <location>
        <position position="413"/>
    </location>
    <ligand>
        <name>Mg(2+)</name>
        <dbReference type="ChEBI" id="CHEBI:18420"/>
    </ligand>
</feature>
<dbReference type="EC" id="2.7.3.9" evidence="6 17"/>
<dbReference type="EMBL" id="QJVD01000006">
    <property type="protein sequence ID" value="PYI68191.1"/>
    <property type="molecule type" value="Genomic_DNA"/>
</dbReference>
<keyword evidence="12 17" id="KW-0598">Phosphotransferase system</keyword>
<evidence type="ECO:0000256" key="10">
    <source>
        <dbReference type="ARBA" id="ARBA00022597"/>
    </source>
</evidence>
<feature type="binding site" evidence="19">
    <location>
        <position position="447"/>
    </location>
    <ligand>
        <name>phosphoenolpyruvate</name>
        <dbReference type="ChEBI" id="CHEBI:58702"/>
    </ligand>
</feature>
<keyword evidence="13 17" id="KW-0479">Metal-binding</keyword>
<evidence type="ECO:0000256" key="1">
    <source>
        <dbReference type="ARBA" id="ARBA00000683"/>
    </source>
</evidence>
<dbReference type="RefSeq" id="WP_110500406.1">
    <property type="nucleotide sequence ID" value="NZ_QJVD01000006.1"/>
</dbReference>
<evidence type="ECO:0000259" key="23">
    <source>
        <dbReference type="Pfam" id="PF02896"/>
    </source>
</evidence>
<evidence type="ECO:0000256" key="4">
    <source>
        <dbReference type="ARBA" id="ARBA00004496"/>
    </source>
</evidence>
<dbReference type="PRINTS" id="PR01736">
    <property type="entry name" value="PHPHTRNFRASE"/>
</dbReference>
<feature type="domain" description="PEP-utilising enzyme mobile" evidence="22">
    <location>
        <begin position="154"/>
        <end position="222"/>
    </location>
</feature>
<dbReference type="PANTHER" id="PTHR46244">
    <property type="entry name" value="PHOSPHOENOLPYRUVATE-PROTEIN PHOSPHOTRANSFERASE"/>
    <property type="match status" value="1"/>
</dbReference>
<dbReference type="OrthoDB" id="9765468at2"/>
<feature type="active site" description="Tele-phosphohistidine intermediate" evidence="18">
    <location>
        <position position="187"/>
    </location>
</feature>
<keyword evidence="25" id="KW-0670">Pyruvate</keyword>
<keyword evidence="26" id="KW-1185">Reference proteome</keyword>
<dbReference type="InterPro" id="IPR015813">
    <property type="entry name" value="Pyrv/PenolPyrv_kinase-like_dom"/>
</dbReference>